<evidence type="ECO:0000313" key="4">
    <source>
        <dbReference type="EMBL" id="CAH0399408.1"/>
    </source>
</evidence>
<evidence type="ECO:0000259" key="3">
    <source>
        <dbReference type="Pfam" id="PF03366"/>
    </source>
</evidence>
<sequence>MVVRRARAHTRQQHERRRRPPAARATPARAHSPISDKQTSSAPSCQPCRAFDSPHGSSQPPSCICAYDPQHSTSADKLEHSLVGHACEPRSSSLGRALALDWRLWVRGASGRDISSFVHKVVFYLHPANAFVYPKRVLQEPPYEIQESGSVSIDIPIHVYLKHSNKPKKIRLRYSLVIEHEAKSSGESRRIYYDVENPSEQLWQALMSGGGEVVARTTADHHGDRLVVLPDSRPRALPRRHKFVEPLHCKHAPRKATKPYVLDETCCTKCGESQLELKKQLRSVTMTQDEIHRVTQLYLAFTGYEKTVDALKLPPLSDSIYKLPELPASLREALKATEMEFTPRS</sequence>
<feature type="compositionally biased region" description="Polar residues" evidence="2">
    <location>
        <begin position="35"/>
        <end position="44"/>
    </location>
</feature>
<gene>
    <name evidence="4" type="ORF">CHILSU_LOCUS2551</name>
</gene>
<proteinExistence type="predicted"/>
<reference evidence="4" key="1">
    <citation type="submission" date="2021-12" db="EMBL/GenBank/DDBJ databases">
        <authorList>
            <person name="King R."/>
        </authorList>
    </citation>
    <scope>NUCLEOTIDE SEQUENCE</scope>
</reference>
<dbReference type="InterPro" id="IPR055129">
    <property type="entry name" value="YEATS_dom"/>
</dbReference>
<organism evidence="4 5">
    <name type="scientific">Chilo suppressalis</name>
    <name type="common">Asiatic rice borer moth</name>
    <dbReference type="NCBI Taxonomy" id="168631"/>
    <lineage>
        <taxon>Eukaryota</taxon>
        <taxon>Metazoa</taxon>
        <taxon>Ecdysozoa</taxon>
        <taxon>Arthropoda</taxon>
        <taxon>Hexapoda</taxon>
        <taxon>Insecta</taxon>
        <taxon>Pterygota</taxon>
        <taxon>Neoptera</taxon>
        <taxon>Endopterygota</taxon>
        <taxon>Lepidoptera</taxon>
        <taxon>Glossata</taxon>
        <taxon>Ditrysia</taxon>
        <taxon>Pyraloidea</taxon>
        <taxon>Crambidae</taxon>
        <taxon>Crambinae</taxon>
        <taxon>Chilo</taxon>
    </lineage>
</organism>
<dbReference type="InterPro" id="IPR038704">
    <property type="entry name" value="YEAST_sf"/>
</dbReference>
<name>A0ABN8AXL8_CHISP</name>
<feature type="domain" description="YEATS" evidence="3">
    <location>
        <begin position="101"/>
        <end position="178"/>
    </location>
</feature>
<feature type="compositionally biased region" description="Basic residues" evidence="2">
    <location>
        <begin position="1"/>
        <end position="21"/>
    </location>
</feature>
<protein>
    <recommendedName>
        <fullName evidence="3">YEATS domain-containing protein</fullName>
    </recommendedName>
</protein>
<feature type="region of interest" description="Disordered" evidence="2">
    <location>
        <begin position="1"/>
        <end position="53"/>
    </location>
</feature>
<dbReference type="InterPro" id="IPR052790">
    <property type="entry name" value="YEATS_domain"/>
</dbReference>
<keyword evidence="1" id="KW-0539">Nucleus</keyword>
<dbReference type="PANTHER" id="PTHR47827:SF3">
    <property type="entry name" value="AF-9 ANC1 HOMOLOGY DOMAIN-CONTAINING PROTEIN"/>
    <property type="match status" value="1"/>
</dbReference>
<dbReference type="Gene3D" id="2.60.40.1970">
    <property type="entry name" value="YEATS domain"/>
    <property type="match status" value="1"/>
</dbReference>
<evidence type="ECO:0000256" key="2">
    <source>
        <dbReference type="SAM" id="MobiDB-lite"/>
    </source>
</evidence>
<keyword evidence="5" id="KW-1185">Reference proteome</keyword>
<dbReference type="EMBL" id="OU963907">
    <property type="protein sequence ID" value="CAH0399408.1"/>
    <property type="molecule type" value="Genomic_DNA"/>
</dbReference>
<evidence type="ECO:0000256" key="1">
    <source>
        <dbReference type="ARBA" id="ARBA00023242"/>
    </source>
</evidence>
<dbReference type="PANTHER" id="PTHR47827">
    <property type="entry name" value="AHD DOMAIN-CONTAINING PROTEIN"/>
    <property type="match status" value="1"/>
</dbReference>
<evidence type="ECO:0000313" key="5">
    <source>
        <dbReference type="Proteomes" id="UP001153292"/>
    </source>
</evidence>
<dbReference type="Pfam" id="PF03366">
    <property type="entry name" value="YEATS"/>
    <property type="match status" value="1"/>
</dbReference>
<feature type="compositionally biased region" description="Low complexity" evidence="2">
    <location>
        <begin position="22"/>
        <end position="31"/>
    </location>
</feature>
<accession>A0ABN8AXL8</accession>
<dbReference type="Proteomes" id="UP001153292">
    <property type="component" value="Chromosome 14"/>
</dbReference>